<dbReference type="PANTHER" id="PTHR43364">
    <property type="entry name" value="NADH-SPECIFIC METHYLGLYOXAL REDUCTASE-RELATED"/>
    <property type="match status" value="1"/>
</dbReference>
<name>A0ABV2QIR5_9MICO</name>
<comment type="caution">
    <text evidence="3">The sequence shown here is derived from an EMBL/GenBank/DDBJ whole genome shotgun (WGS) entry which is preliminary data.</text>
</comment>
<gene>
    <name evidence="3" type="ORF">ABIE21_000430</name>
</gene>
<evidence type="ECO:0000256" key="1">
    <source>
        <dbReference type="SAM" id="MobiDB-lite"/>
    </source>
</evidence>
<evidence type="ECO:0000313" key="3">
    <source>
        <dbReference type="EMBL" id="MET4580940.1"/>
    </source>
</evidence>
<evidence type="ECO:0000313" key="4">
    <source>
        <dbReference type="Proteomes" id="UP001549257"/>
    </source>
</evidence>
<keyword evidence="4" id="KW-1185">Reference proteome</keyword>
<dbReference type="EMBL" id="JBEPSJ010000001">
    <property type="protein sequence ID" value="MET4580940.1"/>
    <property type="molecule type" value="Genomic_DNA"/>
</dbReference>
<protein>
    <submittedName>
        <fullName evidence="3">Aryl-alcohol dehydrogenase-like predicted oxidoreductase</fullName>
    </submittedName>
</protein>
<feature type="compositionally biased region" description="Polar residues" evidence="1">
    <location>
        <begin position="14"/>
        <end position="27"/>
    </location>
</feature>
<feature type="domain" description="NADP-dependent oxidoreductase" evidence="2">
    <location>
        <begin position="61"/>
        <end position="334"/>
    </location>
</feature>
<dbReference type="Proteomes" id="UP001549257">
    <property type="component" value="Unassembled WGS sequence"/>
</dbReference>
<proteinExistence type="predicted"/>
<organism evidence="3 4">
    <name type="scientific">Conyzicola nivalis</name>
    <dbReference type="NCBI Taxonomy" id="1477021"/>
    <lineage>
        <taxon>Bacteria</taxon>
        <taxon>Bacillati</taxon>
        <taxon>Actinomycetota</taxon>
        <taxon>Actinomycetes</taxon>
        <taxon>Micrococcales</taxon>
        <taxon>Microbacteriaceae</taxon>
        <taxon>Conyzicola</taxon>
    </lineage>
</organism>
<dbReference type="PANTHER" id="PTHR43364:SF6">
    <property type="entry name" value="OXIDOREDUCTASE-RELATED"/>
    <property type="match status" value="1"/>
</dbReference>
<dbReference type="SUPFAM" id="SSF51430">
    <property type="entry name" value="NAD(P)-linked oxidoreductase"/>
    <property type="match status" value="1"/>
</dbReference>
<dbReference type="InterPro" id="IPR023210">
    <property type="entry name" value="NADP_OxRdtase_dom"/>
</dbReference>
<dbReference type="Gene3D" id="3.20.20.100">
    <property type="entry name" value="NADP-dependent oxidoreductase domain"/>
    <property type="match status" value="1"/>
</dbReference>
<dbReference type="InterPro" id="IPR036812">
    <property type="entry name" value="NAD(P)_OxRdtase_dom_sf"/>
</dbReference>
<accession>A0ABV2QIR5</accession>
<sequence>MTSVMDTRMADTKLATTSTGPVASSPSALRSVNRQLGASDLHVFPLAMSGNVFGWTSDVVATNAILDSYADAGGNFIDTADSYAAGRSEIMIGNWMRDRRNRRDMVVATKVGKSADNPGLSARALTASVHASLERLRTGYVDLLYLHVDDESVPFEETLFAVDELIRAGKVRYFGVSDHTGNRLIEARIASGQMGIAPMVALQNHYNLMHRGEYEGDLARVADRQGLGVMPRFALASGFLTGKYRSRGDLAKNERGGEAAKYVNRRGHKVLSVLDRVAASHEASVATVALAWLLTKPNVVAPVASASRPEQVADLTAAARLQLTRAQVAELDRVSA</sequence>
<evidence type="ECO:0000259" key="2">
    <source>
        <dbReference type="Pfam" id="PF00248"/>
    </source>
</evidence>
<dbReference type="Pfam" id="PF00248">
    <property type="entry name" value="Aldo_ket_red"/>
    <property type="match status" value="1"/>
</dbReference>
<dbReference type="InterPro" id="IPR050523">
    <property type="entry name" value="AKR_Detox_Biosynth"/>
</dbReference>
<reference evidence="3 4" key="1">
    <citation type="submission" date="2024-06" db="EMBL/GenBank/DDBJ databases">
        <title>Sorghum-associated microbial communities from plants grown in Nebraska, USA.</title>
        <authorList>
            <person name="Schachtman D."/>
        </authorList>
    </citation>
    <scope>NUCLEOTIDE SEQUENCE [LARGE SCALE GENOMIC DNA]</scope>
    <source>
        <strain evidence="3 4">2857</strain>
    </source>
</reference>
<feature type="region of interest" description="Disordered" evidence="1">
    <location>
        <begin position="1"/>
        <end position="27"/>
    </location>
</feature>